<evidence type="ECO:0000259" key="6">
    <source>
        <dbReference type="PROSITE" id="PS51635"/>
    </source>
</evidence>
<evidence type="ECO:0000256" key="5">
    <source>
        <dbReference type="SAM" id="MobiDB-lite"/>
    </source>
</evidence>
<keyword evidence="8" id="KW-1185">Reference proteome</keyword>
<feature type="compositionally biased region" description="Basic and acidic residues" evidence="5">
    <location>
        <begin position="540"/>
        <end position="554"/>
    </location>
</feature>
<evidence type="ECO:0000256" key="3">
    <source>
        <dbReference type="ARBA" id="ARBA00023098"/>
    </source>
</evidence>
<dbReference type="EMBL" id="JASNWA010000007">
    <property type="protein sequence ID" value="KAK3172999.1"/>
    <property type="molecule type" value="Genomic_DNA"/>
</dbReference>
<dbReference type="InterPro" id="IPR016035">
    <property type="entry name" value="Acyl_Trfase/lysoPLipase"/>
</dbReference>
<evidence type="ECO:0000313" key="8">
    <source>
        <dbReference type="Proteomes" id="UP001276659"/>
    </source>
</evidence>
<dbReference type="GO" id="GO:0046486">
    <property type="term" value="P:glycerolipid metabolic process"/>
    <property type="evidence" value="ECO:0007669"/>
    <property type="project" value="UniProtKB-ARBA"/>
</dbReference>
<feature type="domain" description="PNPLA" evidence="6">
    <location>
        <begin position="147"/>
        <end position="413"/>
    </location>
</feature>
<feature type="short sequence motif" description="DGA/G" evidence="4">
    <location>
        <begin position="399"/>
        <end position="401"/>
    </location>
</feature>
<feature type="active site" description="Proton acceptor" evidence="4">
    <location>
        <position position="399"/>
    </location>
</feature>
<feature type="region of interest" description="Disordered" evidence="5">
    <location>
        <begin position="177"/>
        <end position="220"/>
    </location>
</feature>
<name>A0AAD9Z7Q0_9LECA</name>
<dbReference type="PROSITE" id="PS51635">
    <property type="entry name" value="PNPLA"/>
    <property type="match status" value="1"/>
</dbReference>
<keyword evidence="3 4" id="KW-0443">Lipid metabolism</keyword>
<organism evidence="7 8">
    <name type="scientific">Lepraria neglecta</name>
    <dbReference type="NCBI Taxonomy" id="209136"/>
    <lineage>
        <taxon>Eukaryota</taxon>
        <taxon>Fungi</taxon>
        <taxon>Dikarya</taxon>
        <taxon>Ascomycota</taxon>
        <taxon>Pezizomycotina</taxon>
        <taxon>Lecanoromycetes</taxon>
        <taxon>OSLEUM clade</taxon>
        <taxon>Lecanoromycetidae</taxon>
        <taxon>Lecanorales</taxon>
        <taxon>Lecanorineae</taxon>
        <taxon>Stereocaulaceae</taxon>
        <taxon>Lepraria</taxon>
    </lineage>
</organism>
<protein>
    <recommendedName>
        <fullName evidence="6">PNPLA domain-containing protein</fullName>
    </recommendedName>
</protein>
<feature type="compositionally biased region" description="Polar residues" evidence="5">
    <location>
        <begin position="1"/>
        <end position="22"/>
    </location>
</feature>
<gene>
    <name evidence="7" type="ORF">OEA41_006327</name>
</gene>
<keyword evidence="2 4" id="KW-0442">Lipid degradation</keyword>
<proteinExistence type="predicted"/>
<evidence type="ECO:0000256" key="1">
    <source>
        <dbReference type="ARBA" id="ARBA00022801"/>
    </source>
</evidence>
<dbReference type="GO" id="GO:0016020">
    <property type="term" value="C:membrane"/>
    <property type="evidence" value="ECO:0007669"/>
    <property type="project" value="TreeGrafter"/>
</dbReference>
<keyword evidence="1 4" id="KW-0378">Hydrolase</keyword>
<feature type="short sequence motif" description="GXSXG" evidence="4">
    <location>
        <begin position="235"/>
        <end position="239"/>
    </location>
</feature>
<feature type="short sequence motif" description="GXGXXG" evidence="4">
    <location>
        <begin position="151"/>
        <end position="156"/>
    </location>
</feature>
<dbReference type="InterPro" id="IPR002641">
    <property type="entry name" value="PNPLA_dom"/>
</dbReference>
<dbReference type="GO" id="GO:0016042">
    <property type="term" value="P:lipid catabolic process"/>
    <property type="evidence" value="ECO:0007669"/>
    <property type="project" value="UniProtKB-UniRule"/>
</dbReference>
<comment type="caution">
    <text evidence="7">The sequence shown here is derived from an EMBL/GenBank/DDBJ whole genome shotgun (WGS) entry which is preliminary data.</text>
</comment>
<dbReference type="Pfam" id="PF01734">
    <property type="entry name" value="Patatin"/>
    <property type="match status" value="1"/>
</dbReference>
<feature type="compositionally biased region" description="Low complexity" evidence="5">
    <location>
        <begin position="57"/>
        <end position="68"/>
    </location>
</feature>
<reference evidence="7" key="1">
    <citation type="submission" date="2022-11" db="EMBL/GenBank/DDBJ databases">
        <title>Chromosomal genome sequence assembly and mating type (MAT) locus characterization of the leprose asexual lichenized fungus Lepraria neglecta (Nyl.) Erichsen.</title>
        <authorList>
            <person name="Allen J.L."/>
            <person name="Pfeffer B."/>
        </authorList>
    </citation>
    <scope>NUCLEOTIDE SEQUENCE</scope>
    <source>
        <strain evidence="7">Allen 5258</strain>
    </source>
</reference>
<feature type="compositionally biased region" description="Basic residues" evidence="5">
    <location>
        <begin position="522"/>
        <end position="531"/>
    </location>
</feature>
<evidence type="ECO:0000256" key="2">
    <source>
        <dbReference type="ARBA" id="ARBA00022963"/>
    </source>
</evidence>
<dbReference type="PANTHER" id="PTHR24185:SF1">
    <property type="entry name" value="CALCIUM-INDEPENDENT PHOSPHOLIPASE A2-GAMMA"/>
    <property type="match status" value="1"/>
</dbReference>
<dbReference type="Gene3D" id="3.40.1090.10">
    <property type="entry name" value="Cytosolic phospholipase A2 catalytic domain"/>
    <property type="match status" value="1"/>
</dbReference>
<dbReference type="GO" id="GO:0019369">
    <property type="term" value="P:arachidonate metabolic process"/>
    <property type="evidence" value="ECO:0007669"/>
    <property type="project" value="TreeGrafter"/>
</dbReference>
<accession>A0AAD9Z7Q0</accession>
<dbReference type="SUPFAM" id="SSF52151">
    <property type="entry name" value="FabD/lysophospholipase-like"/>
    <property type="match status" value="1"/>
</dbReference>
<feature type="region of interest" description="Disordered" evidence="5">
    <location>
        <begin position="522"/>
        <end position="598"/>
    </location>
</feature>
<feature type="active site" description="Nucleophile" evidence="4">
    <location>
        <position position="237"/>
    </location>
</feature>
<dbReference type="GO" id="GO:0047499">
    <property type="term" value="F:calcium-independent phospholipase A2 activity"/>
    <property type="evidence" value="ECO:0007669"/>
    <property type="project" value="TreeGrafter"/>
</dbReference>
<evidence type="ECO:0000313" key="7">
    <source>
        <dbReference type="EMBL" id="KAK3172999.1"/>
    </source>
</evidence>
<feature type="region of interest" description="Disordered" evidence="5">
    <location>
        <begin position="1"/>
        <end position="96"/>
    </location>
</feature>
<sequence length="737" mass="83102">MTDPTAPSASNDETLTNLNTSVDGLGAISEHSLLREQSTSPEPIQEDTAYFDFQDGRQQQRQSSRQISTNQPLAEGSAEENEPNPSNKANRARTYDKKIKSVPPISHKNKLVENQILGQIPRRHSTNLTQNSESFAETAVWDQKAILSLDGGGIRGYSALLIIQKLMEAIGRLETASLPGPNEADGPAESSYHPLQPPPRLVPEEAPPDKQNAAGSPKTASSPWLPCHYFDYMAGTSTGGLIAIMLGRLRMNTDDCIKEYETLGAKVFGHSRWFHLRSPFFWPRDKYNHKVLQEIVRDVVKRYIPKVADFPGGRNFAFDENRCRVLVVAIQKQRLSGVEPPYLFRTYENLHKSEDLEAQKFDRNPAQAHDVPIWQVARATAAAPTYFKPVVIDGLEYVDGGFGATNNPCEEIYDEVRKMNNNAKKCAKIIVSVGTGKNNKISRIQGQGLSRYWNYLNFAMKWATDSERTHGNMIKAKNALDPVDRFRYQRFNVEYGLDAMKLDEWRARHPLRTNLGVFIGKMKSRKARARPKNAGQPGAEARESQSAEEKDEHSQNGNGDSEDKVPPDSRPALEQAQRESNPPSCDRPNAASVNEAKESGTIIYVDDATTGRSPTDDDLAGIPKWLLPKNKTIKTIRKHTEAYLAQEHVRDWIEECAKILVDGRRDRARNNKQRWERACFGAWYQCKVPGCPRGEKKYLQEKDIVKHLLDKHGEKFGRVEDSEELEKILETCKKVVR</sequence>
<evidence type="ECO:0000256" key="4">
    <source>
        <dbReference type="PROSITE-ProRule" id="PRU01161"/>
    </source>
</evidence>
<dbReference type="AlphaFoldDB" id="A0AAD9Z7Q0"/>
<dbReference type="PANTHER" id="PTHR24185">
    <property type="entry name" value="CALCIUM-INDEPENDENT PHOSPHOLIPASE A2-GAMMA"/>
    <property type="match status" value="1"/>
</dbReference>
<dbReference type="Proteomes" id="UP001276659">
    <property type="component" value="Unassembled WGS sequence"/>
</dbReference>